<dbReference type="InterPro" id="IPR039532">
    <property type="entry name" value="TetR_C_Firmicutes"/>
</dbReference>
<feature type="DNA-binding region" description="H-T-H motif" evidence="2">
    <location>
        <begin position="107"/>
        <end position="126"/>
    </location>
</feature>
<dbReference type="Proteomes" id="UP000446348">
    <property type="component" value="Unassembled WGS sequence"/>
</dbReference>
<dbReference type="Pfam" id="PF14278">
    <property type="entry name" value="TetR_C_8"/>
    <property type="match status" value="1"/>
</dbReference>
<evidence type="ECO:0000256" key="2">
    <source>
        <dbReference type="PROSITE-ProRule" id="PRU00335"/>
    </source>
</evidence>
<evidence type="ECO:0000313" key="5">
    <source>
        <dbReference type="Proteomes" id="UP000446348"/>
    </source>
</evidence>
<evidence type="ECO:0000313" key="4">
    <source>
        <dbReference type="EMBL" id="NBI77363.1"/>
    </source>
</evidence>
<keyword evidence="1 2" id="KW-0238">DNA-binding</keyword>
<sequence>MRGFLRSAATMNLTKRLPPSVTRMTANQKAAAVSRSPIGPAGTWCSDGFFHLPSLQIGGICIKIITVNHPHKYPLTGGFMADSMITKRALAASLKELMEHTPLAKISVGDITKYCGLNRQTFYYHFNDKFDLVNWIYATEAAPYLEQFSDREYWVEGLCALCGYMQQNSRFYINALEYSGQNSFQDYLSDIAHQLIRTMADELVGERIVDEAEMEFIADFYACAFVGLIMKWARHGMREKPEDYIDRARILVEGSLQYEIGRR</sequence>
<keyword evidence="4" id="KW-0418">Kinase</keyword>
<evidence type="ECO:0000256" key="1">
    <source>
        <dbReference type="ARBA" id="ARBA00023125"/>
    </source>
</evidence>
<dbReference type="AlphaFoldDB" id="A0A845RCB1"/>
<dbReference type="GO" id="GO:0016301">
    <property type="term" value="F:kinase activity"/>
    <property type="evidence" value="ECO:0007669"/>
    <property type="project" value="UniProtKB-KW"/>
</dbReference>
<reference evidence="4 5" key="1">
    <citation type="submission" date="2018-08" db="EMBL/GenBank/DDBJ databases">
        <title>Murine metabolic-syndrome-specific gut microbial biobank.</title>
        <authorList>
            <person name="Liu C."/>
        </authorList>
    </citation>
    <scope>NUCLEOTIDE SEQUENCE [LARGE SCALE GENOMIC DNA]</scope>
    <source>
        <strain evidence="4 5">X69</strain>
    </source>
</reference>
<dbReference type="Gene3D" id="1.10.357.10">
    <property type="entry name" value="Tetracycline Repressor, domain 2"/>
    <property type="match status" value="1"/>
</dbReference>
<dbReference type="Pfam" id="PF00440">
    <property type="entry name" value="TetR_N"/>
    <property type="match status" value="1"/>
</dbReference>
<proteinExistence type="predicted"/>
<evidence type="ECO:0000259" key="3">
    <source>
        <dbReference type="PROSITE" id="PS50977"/>
    </source>
</evidence>
<dbReference type="InterPro" id="IPR009057">
    <property type="entry name" value="Homeodomain-like_sf"/>
</dbReference>
<feature type="domain" description="HTH tetR-type" evidence="3">
    <location>
        <begin position="84"/>
        <end position="144"/>
    </location>
</feature>
<dbReference type="InterPro" id="IPR050624">
    <property type="entry name" value="HTH-type_Tx_Regulator"/>
</dbReference>
<organism evidence="4 5">
    <name type="scientific">Anaerotruncus colihominis</name>
    <dbReference type="NCBI Taxonomy" id="169435"/>
    <lineage>
        <taxon>Bacteria</taxon>
        <taxon>Bacillati</taxon>
        <taxon>Bacillota</taxon>
        <taxon>Clostridia</taxon>
        <taxon>Eubacteriales</taxon>
        <taxon>Oscillospiraceae</taxon>
        <taxon>Anaerotruncus</taxon>
    </lineage>
</organism>
<gene>
    <name evidence="4" type="primary">dhaS</name>
    <name evidence="4" type="ORF">D3Z39_00490</name>
</gene>
<dbReference type="SUPFAM" id="SSF46689">
    <property type="entry name" value="Homeodomain-like"/>
    <property type="match status" value="1"/>
</dbReference>
<accession>A0A845RCB1</accession>
<protein>
    <submittedName>
        <fullName evidence="4">Dihydroxyacetone kinase transcriptional activator DhaS</fullName>
    </submittedName>
</protein>
<keyword evidence="4" id="KW-0808">Transferase</keyword>
<dbReference type="InterPro" id="IPR012738">
    <property type="entry name" value="Tscrpt_reg_DhaS"/>
</dbReference>
<dbReference type="PANTHER" id="PTHR43479">
    <property type="entry name" value="ACREF/ENVCD OPERON REPRESSOR-RELATED"/>
    <property type="match status" value="1"/>
</dbReference>
<dbReference type="EMBL" id="QXWZ01000001">
    <property type="protein sequence ID" value="NBI77363.1"/>
    <property type="molecule type" value="Genomic_DNA"/>
</dbReference>
<dbReference type="NCBIfam" id="TIGR02366">
    <property type="entry name" value="DHAK_reg"/>
    <property type="match status" value="1"/>
</dbReference>
<dbReference type="PANTHER" id="PTHR43479:SF7">
    <property type="entry name" value="TETR-FAMILY TRANSCRIPTIONAL REGULATOR"/>
    <property type="match status" value="1"/>
</dbReference>
<dbReference type="PROSITE" id="PS50977">
    <property type="entry name" value="HTH_TETR_2"/>
    <property type="match status" value="1"/>
</dbReference>
<name>A0A845RCB1_9FIRM</name>
<dbReference type="InterPro" id="IPR001647">
    <property type="entry name" value="HTH_TetR"/>
</dbReference>
<dbReference type="GO" id="GO:0003677">
    <property type="term" value="F:DNA binding"/>
    <property type="evidence" value="ECO:0007669"/>
    <property type="project" value="UniProtKB-UniRule"/>
</dbReference>
<comment type="caution">
    <text evidence="4">The sequence shown here is derived from an EMBL/GenBank/DDBJ whole genome shotgun (WGS) entry which is preliminary data.</text>
</comment>